<dbReference type="EMBL" id="BLKC01000077">
    <property type="protein sequence ID" value="GFF49006.1"/>
    <property type="molecule type" value="Genomic_DNA"/>
</dbReference>
<name>A0A8H3PA89_9EURO</name>
<protein>
    <submittedName>
        <fullName evidence="1">Uncharacterized protein</fullName>
    </submittedName>
</protein>
<gene>
    <name evidence="1" type="ORF">IFM46972_08694</name>
</gene>
<dbReference type="Proteomes" id="UP000465221">
    <property type="component" value="Unassembled WGS sequence"/>
</dbReference>
<evidence type="ECO:0000313" key="2">
    <source>
        <dbReference type="Proteomes" id="UP000465221"/>
    </source>
</evidence>
<dbReference type="AlphaFoldDB" id="A0A8H3PA89"/>
<proteinExistence type="predicted"/>
<sequence>MSGSQAQAVHQESPRSEQIVLISLAADLPTFFKGIESKLAGLPTSPGDQDILVLVTTNFTSSQHI</sequence>
<evidence type="ECO:0000313" key="1">
    <source>
        <dbReference type="EMBL" id="GFF49006.1"/>
    </source>
</evidence>
<accession>A0A8H3PA89</accession>
<reference evidence="1 2" key="1">
    <citation type="submission" date="2020-01" db="EMBL/GenBank/DDBJ databases">
        <title>Draft genome sequence of Aspergillus udagawae IFM 46972.</title>
        <authorList>
            <person name="Takahashi H."/>
            <person name="Yaguchi T."/>
        </authorList>
    </citation>
    <scope>NUCLEOTIDE SEQUENCE [LARGE SCALE GENOMIC DNA]</scope>
    <source>
        <strain evidence="1 2">IFM 46972</strain>
    </source>
</reference>
<organism evidence="1 2">
    <name type="scientific">Aspergillus udagawae</name>
    <dbReference type="NCBI Taxonomy" id="91492"/>
    <lineage>
        <taxon>Eukaryota</taxon>
        <taxon>Fungi</taxon>
        <taxon>Dikarya</taxon>
        <taxon>Ascomycota</taxon>
        <taxon>Pezizomycotina</taxon>
        <taxon>Eurotiomycetes</taxon>
        <taxon>Eurotiomycetidae</taxon>
        <taxon>Eurotiales</taxon>
        <taxon>Aspergillaceae</taxon>
        <taxon>Aspergillus</taxon>
        <taxon>Aspergillus subgen. Fumigati</taxon>
    </lineage>
</organism>
<comment type="caution">
    <text evidence="1">The sequence shown here is derived from an EMBL/GenBank/DDBJ whole genome shotgun (WGS) entry which is preliminary data.</text>
</comment>